<dbReference type="InterPro" id="IPR017455">
    <property type="entry name" value="Znf_FYVE-rel"/>
</dbReference>
<name>A0A1J1HR15_9DIPT</name>
<evidence type="ECO:0000313" key="7">
    <source>
        <dbReference type="Proteomes" id="UP000183832"/>
    </source>
</evidence>
<evidence type="ECO:0000313" key="6">
    <source>
        <dbReference type="EMBL" id="CRK90419.1"/>
    </source>
</evidence>
<dbReference type="Gene3D" id="4.10.860.20">
    <property type="entry name" value="Rabenosyn, Rab binding domain"/>
    <property type="match status" value="1"/>
</dbReference>
<proteinExistence type="predicted"/>
<dbReference type="Pfam" id="PF11464">
    <property type="entry name" value="Rbsn"/>
    <property type="match status" value="1"/>
</dbReference>
<protein>
    <submittedName>
        <fullName evidence="6">CLUMA_CG004163, isoform A</fullName>
    </submittedName>
</protein>
<evidence type="ECO:0000256" key="3">
    <source>
        <dbReference type="ARBA" id="ARBA00022833"/>
    </source>
</evidence>
<dbReference type="GO" id="GO:0008270">
    <property type="term" value="F:zinc ion binding"/>
    <property type="evidence" value="ECO:0007669"/>
    <property type="project" value="UniProtKB-KW"/>
</dbReference>
<feature type="domain" description="FYVE-type" evidence="5">
    <location>
        <begin position="150"/>
        <end position="231"/>
    </location>
</feature>
<dbReference type="PANTHER" id="PTHR13510">
    <property type="entry name" value="FYVE-FINGER-CONTAINING RAB5 EFFECTOR PROTEIN RABENOSYN-5-RELATED"/>
    <property type="match status" value="1"/>
</dbReference>
<dbReference type="InterPro" id="IPR021565">
    <property type="entry name" value="Rbsn_Rab-bd"/>
</dbReference>
<dbReference type="InterPro" id="IPR013083">
    <property type="entry name" value="Znf_RING/FYVE/PHD"/>
</dbReference>
<dbReference type="Proteomes" id="UP000183832">
    <property type="component" value="Unassembled WGS sequence"/>
</dbReference>
<dbReference type="OrthoDB" id="166134at2759"/>
<gene>
    <name evidence="6" type="primary">putative Rabenosyn-5</name>
    <name evidence="6" type="ORF">CLUMA_CG004163</name>
</gene>
<evidence type="ECO:0000259" key="5">
    <source>
        <dbReference type="PROSITE" id="PS50178"/>
    </source>
</evidence>
<reference evidence="6 7" key="1">
    <citation type="submission" date="2015-04" db="EMBL/GenBank/DDBJ databases">
        <authorList>
            <person name="Syromyatnikov M.Y."/>
            <person name="Popov V.N."/>
        </authorList>
    </citation>
    <scope>NUCLEOTIDE SEQUENCE [LARGE SCALE GENOMIC DNA]</scope>
</reference>
<dbReference type="SMART" id="SM00064">
    <property type="entry name" value="FYVE"/>
    <property type="match status" value="1"/>
</dbReference>
<dbReference type="SUPFAM" id="SSF140125">
    <property type="entry name" value="Rabenosyn-5 Rab-binding domain-like"/>
    <property type="match status" value="1"/>
</dbReference>
<dbReference type="InterPro" id="IPR052727">
    <property type="entry name" value="Rab4/Rab5_effector"/>
</dbReference>
<keyword evidence="7" id="KW-1185">Reference proteome</keyword>
<dbReference type="InterPro" id="IPR000306">
    <property type="entry name" value="Znf_FYVE"/>
</dbReference>
<keyword evidence="2 4" id="KW-0863">Zinc-finger</keyword>
<keyword evidence="3" id="KW-0862">Zinc</keyword>
<sequence>MFSDDNSDIMEGFICPICKSDQKKLESLLQHFEDKHSEEKDLVQTFRDVFKIAKKKILNLDESQLSKTFDSTLKPNKSFNQLEFVEDNQDIGLVKDHIEYFTAIRNPRLERFATETNKLIIRLNKLLTNRPQDPQQIKLHEQNLVPWIDGKLVKLCPSCAKSFFLTRRQHHCRICGSVMCNECSNFLSIDDSFSIINPSYEKSKPNSSEEIILKEPEDSIRLCSHCLHLLENRKQMQDSRSVRPPIYNLYEKLEKIKKDVAPDLIMYEKIITSLYDGNSVYTLADAGALRGKIGHSAEILDDLSKKILGQKCAKGSREEALQKSIRLAAIKFIKENMLTLPPIPLEEEIKKIQQKRITEFNQKIERDRRLAQEAFERYDLSGNAGFPATSRTTGSAMTSVDNWSGYQQQTNTCDPLVEQINIIKGYIKQARDAMRFEEIATLEQNLSELQHEYWLRSQQKE</sequence>
<dbReference type="CDD" id="cd15716">
    <property type="entry name" value="FYVE_RBNS5"/>
    <property type="match status" value="1"/>
</dbReference>
<evidence type="ECO:0000256" key="4">
    <source>
        <dbReference type="PROSITE-ProRule" id="PRU00091"/>
    </source>
</evidence>
<dbReference type="PANTHER" id="PTHR13510:SF44">
    <property type="entry name" value="RABENOSYN-5"/>
    <property type="match status" value="1"/>
</dbReference>
<evidence type="ECO:0000256" key="1">
    <source>
        <dbReference type="ARBA" id="ARBA00022723"/>
    </source>
</evidence>
<accession>A0A1J1HR15</accession>
<keyword evidence="1" id="KW-0479">Metal-binding</keyword>
<dbReference type="Pfam" id="PF01363">
    <property type="entry name" value="FYVE"/>
    <property type="match status" value="1"/>
</dbReference>
<dbReference type="InterPro" id="IPR036531">
    <property type="entry name" value="Rbsn_Rab-bd_sf"/>
</dbReference>
<dbReference type="Gene3D" id="3.30.40.10">
    <property type="entry name" value="Zinc/RING finger domain, C3HC4 (zinc finger)"/>
    <property type="match status" value="1"/>
</dbReference>
<dbReference type="SUPFAM" id="SSF57903">
    <property type="entry name" value="FYVE/PHD zinc finger"/>
    <property type="match status" value="1"/>
</dbReference>
<organism evidence="6 7">
    <name type="scientific">Clunio marinus</name>
    <dbReference type="NCBI Taxonomy" id="568069"/>
    <lineage>
        <taxon>Eukaryota</taxon>
        <taxon>Metazoa</taxon>
        <taxon>Ecdysozoa</taxon>
        <taxon>Arthropoda</taxon>
        <taxon>Hexapoda</taxon>
        <taxon>Insecta</taxon>
        <taxon>Pterygota</taxon>
        <taxon>Neoptera</taxon>
        <taxon>Endopterygota</taxon>
        <taxon>Diptera</taxon>
        <taxon>Nematocera</taxon>
        <taxon>Chironomoidea</taxon>
        <taxon>Chironomidae</taxon>
        <taxon>Clunio</taxon>
    </lineage>
</organism>
<dbReference type="InterPro" id="IPR011011">
    <property type="entry name" value="Znf_FYVE_PHD"/>
</dbReference>
<dbReference type="AlphaFoldDB" id="A0A1J1HR15"/>
<dbReference type="STRING" id="568069.A0A1J1HR15"/>
<dbReference type="PROSITE" id="PS50178">
    <property type="entry name" value="ZF_FYVE"/>
    <property type="match status" value="1"/>
</dbReference>
<evidence type="ECO:0000256" key="2">
    <source>
        <dbReference type="ARBA" id="ARBA00022771"/>
    </source>
</evidence>
<dbReference type="EMBL" id="CVRI01000019">
    <property type="protein sequence ID" value="CRK90419.1"/>
    <property type="molecule type" value="Genomic_DNA"/>
</dbReference>